<reference evidence="1" key="1">
    <citation type="submission" date="2020-03" db="EMBL/GenBank/DDBJ databases">
        <title>Studies in the Genomics of Life Span.</title>
        <authorList>
            <person name="Glass D."/>
        </authorList>
    </citation>
    <scope>NUCLEOTIDE SEQUENCE</scope>
    <source>
        <strain evidence="1">SUZIE</strain>
        <tissue evidence="1">Muscle</tissue>
    </source>
</reference>
<dbReference type="EMBL" id="JAATJV010430795">
    <property type="protein sequence ID" value="MBZ3889390.1"/>
    <property type="molecule type" value="Genomic_DNA"/>
</dbReference>
<gene>
    <name evidence="1" type="ORF">SUZIE_202720</name>
</gene>
<dbReference type="Proteomes" id="UP001166674">
    <property type="component" value="Unassembled WGS sequence"/>
</dbReference>
<dbReference type="PANTHER" id="PTHR13500">
    <property type="entry name" value="NUCLEOLAR PRERIBOSOMAL-ASSOCIATED PROTEIN 1"/>
    <property type="match status" value="1"/>
</dbReference>
<name>A0AA41NFD3_SCICA</name>
<evidence type="ECO:0000313" key="1">
    <source>
        <dbReference type="EMBL" id="MBZ3889390.1"/>
    </source>
</evidence>
<dbReference type="InterPro" id="IPR039844">
    <property type="entry name" value="URB1"/>
</dbReference>
<accession>A0AA41NFD3</accession>
<protein>
    <submittedName>
        <fullName evidence="1">Nucleolar pre-ribosomal-associated protein 1</fullName>
    </submittedName>
</protein>
<keyword evidence="2" id="KW-1185">Reference proteome</keyword>
<dbReference type="AlphaFoldDB" id="A0AA41NFD3"/>
<organism evidence="1 2">
    <name type="scientific">Sciurus carolinensis</name>
    <name type="common">Eastern gray squirrel</name>
    <dbReference type="NCBI Taxonomy" id="30640"/>
    <lineage>
        <taxon>Eukaryota</taxon>
        <taxon>Metazoa</taxon>
        <taxon>Chordata</taxon>
        <taxon>Craniata</taxon>
        <taxon>Vertebrata</taxon>
        <taxon>Euteleostomi</taxon>
        <taxon>Mammalia</taxon>
        <taxon>Eutheria</taxon>
        <taxon>Euarchontoglires</taxon>
        <taxon>Glires</taxon>
        <taxon>Rodentia</taxon>
        <taxon>Sciuromorpha</taxon>
        <taxon>Sciuridae</taxon>
        <taxon>Sciurinae</taxon>
        <taxon>Sciurini</taxon>
        <taxon>Sciurus</taxon>
    </lineage>
</organism>
<evidence type="ECO:0000313" key="2">
    <source>
        <dbReference type="Proteomes" id="UP001166674"/>
    </source>
</evidence>
<proteinExistence type="predicted"/>
<dbReference type="PANTHER" id="PTHR13500:SF0">
    <property type="entry name" value="NUCLEOLAR PRE-RIBOSOMAL-ASSOCIATED PROTEIN 1"/>
    <property type="match status" value="1"/>
</dbReference>
<dbReference type="GO" id="GO:0000466">
    <property type="term" value="P:maturation of 5.8S rRNA from tricistronic rRNA transcript (SSU-rRNA, 5.8S rRNA, LSU-rRNA)"/>
    <property type="evidence" value="ECO:0007669"/>
    <property type="project" value="TreeGrafter"/>
</dbReference>
<sequence>MGVDTDKGGREEEDAMPVWGLGEKGQSHLWSQVGVTEFCKAVLMESSVSLHQHGSELRAPGLGAKESHGGIQLGRSAGPRMLQLFLDLLRHLVIHCEQLDAQNRRKREAVQAESDLFLDMESVASLELADDQTPEEVLVAILRHPTLEAWFLALEQQVLPQHTLSPVLVKLLAAHFSAGALQLLVASAPILRNMGRLGLLAKYSEAITQSVLRELRARRAGPATSLPKTLPQLEALQELHPYMEGAQLREVTLALLGLPEAHLLAQRPTKSPGKGRHLSALGKTLVQLLTGSPQDQLQGREFLWSSEYVRGLGALLPTLAVDELDTVFLHTLQRDPVLASVVAADVLDYCLTRRTQVALGIAALLLQQSCTHLLRFELWCGQASVGLSLQEDLDSFLPLIHVYLQCRTHGHFMRPARVSSAVIPVLRKALWKQLQDRLLNTSGSPESGLLQETLAQLVPFARAKGLRVLMDRLPSLLQTPDSHKSWLVADAVSAALEGSSEELNAWRKTLLESCMQWLLVSFSGGQPDNANTQEQERQMLLRLSELLHALKEVDPSTWQKFVKMGLKFRYQDHTFLHTLCAATHLLYGPESSVCTQLIQLPVVHMMLTQHSLFLPTLLTSEEEGNPDSQVKDQKILLLLRAYEQNKLSLISFR</sequence>
<dbReference type="GO" id="GO:0005730">
    <property type="term" value="C:nucleolus"/>
    <property type="evidence" value="ECO:0007669"/>
    <property type="project" value="TreeGrafter"/>
</dbReference>
<dbReference type="GO" id="GO:0000463">
    <property type="term" value="P:maturation of LSU-rRNA from tricistronic rRNA transcript (SSU-rRNA, 5.8S rRNA, LSU-rRNA)"/>
    <property type="evidence" value="ECO:0007669"/>
    <property type="project" value="TreeGrafter"/>
</dbReference>
<comment type="caution">
    <text evidence="1">The sequence shown here is derived from an EMBL/GenBank/DDBJ whole genome shotgun (WGS) entry which is preliminary data.</text>
</comment>